<evidence type="ECO:0000259" key="7">
    <source>
        <dbReference type="Pfam" id="PF02656"/>
    </source>
</evidence>
<dbReference type="RefSeq" id="XP_013246217.1">
    <property type="nucleotide sequence ID" value="XM_013390763.1"/>
</dbReference>
<gene>
    <name evidence="8" type="ORF">K437DRAFT_69639</name>
</gene>
<dbReference type="EMBL" id="JMSN01000002">
    <property type="protein sequence ID" value="KDN53378.1"/>
    <property type="molecule type" value="Genomic_DNA"/>
</dbReference>
<feature type="transmembrane region" description="Helical" evidence="6">
    <location>
        <begin position="303"/>
        <end position="324"/>
    </location>
</feature>
<dbReference type="PANTHER" id="PTHR34187:SF2">
    <property type="entry name" value="DUF202 DOMAIN-CONTAINING PROTEIN"/>
    <property type="match status" value="1"/>
</dbReference>
<dbReference type="HOGENOM" id="CLU_839867_0_0_1"/>
<dbReference type="OrthoDB" id="5525680at2759"/>
<comment type="subcellular location">
    <subcellularLocation>
        <location evidence="1">Cell membrane</location>
        <topology evidence="1">Multi-pass membrane protein</topology>
    </subcellularLocation>
</comment>
<sequence length="331" mass="36071">MRSMGRSRFSDHKKYGRCVYPSPAPIPGEVAPTLEQGPSFSMADSAAVGQRVRLLSKIDTAVSSFFMVRNVASSMTRDFCARERTFMSWVKTSAVMAGLSGLLLLRFNLDDVQSSPKASVLLVDPRGPQGSRLSVQRALRRRWRERIYAMKIAPAQSEYGFAEKATGYILDTIPPPSELLTFQTTNSLLEPSAFQMPKVALKQQVSRGVLDTATGSLVLGLIYFVVALLALGIGTFDYLQRERALERIDVLAQAGSAHPMCDGQADGAVMAHSGPREIASAIGRKIELHLADKDVEHARSGKIVNFMTGLLSLVIAISAVLLLVDEELRTA</sequence>
<evidence type="ECO:0000313" key="8">
    <source>
        <dbReference type="EMBL" id="KDN53378.1"/>
    </source>
</evidence>
<keyword evidence="4 6" id="KW-1133">Transmembrane helix</keyword>
<evidence type="ECO:0000256" key="1">
    <source>
        <dbReference type="ARBA" id="ARBA00004651"/>
    </source>
</evidence>
<dbReference type="InParanoid" id="A0A066WLD4"/>
<evidence type="ECO:0000256" key="2">
    <source>
        <dbReference type="ARBA" id="ARBA00022475"/>
    </source>
</evidence>
<reference evidence="8 9" key="1">
    <citation type="submission" date="2014-05" db="EMBL/GenBank/DDBJ databases">
        <title>Draft genome sequence of a rare smut relative, Tilletiaria anomala UBC 951.</title>
        <authorList>
            <consortium name="DOE Joint Genome Institute"/>
            <person name="Toome M."/>
            <person name="Kuo A."/>
            <person name="Henrissat B."/>
            <person name="Lipzen A."/>
            <person name="Tritt A."/>
            <person name="Yoshinaga Y."/>
            <person name="Zane M."/>
            <person name="Barry K."/>
            <person name="Grigoriev I.V."/>
            <person name="Spatafora J.W."/>
            <person name="Aimea M.C."/>
        </authorList>
    </citation>
    <scope>NUCLEOTIDE SEQUENCE [LARGE SCALE GENOMIC DNA]</scope>
    <source>
        <strain evidence="8 9">UBC 951</strain>
    </source>
</reference>
<accession>A0A066WLD4</accession>
<proteinExistence type="predicted"/>
<organism evidence="8 9">
    <name type="scientific">Tilletiaria anomala (strain ATCC 24038 / CBS 436.72 / UBC 951)</name>
    <dbReference type="NCBI Taxonomy" id="1037660"/>
    <lineage>
        <taxon>Eukaryota</taxon>
        <taxon>Fungi</taxon>
        <taxon>Dikarya</taxon>
        <taxon>Basidiomycota</taxon>
        <taxon>Ustilaginomycotina</taxon>
        <taxon>Exobasidiomycetes</taxon>
        <taxon>Georgefischeriales</taxon>
        <taxon>Tilletiariaceae</taxon>
        <taxon>Tilletiaria</taxon>
    </lineage>
</organism>
<evidence type="ECO:0000256" key="6">
    <source>
        <dbReference type="SAM" id="Phobius"/>
    </source>
</evidence>
<feature type="transmembrane region" description="Helical" evidence="6">
    <location>
        <begin position="217"/>
        <end position="239"/>
    </location>
</feature>
<protein>
    <recommendedName>
        <fullName evidence="7">DUF202 domain-containing protein</fullName>
    </recommendedName>
</protein>
<evidence type="ECO:0000256" key="4">
    <source>
        <dbReference type="ARBA" id="ARBA00022989"/>
    </source>
</evidence>
<keyword evidence="9" id="KW-1185">Reference proteome</keyword>
<dbReference type="InterPro" id="IPR052053">
    <property type="entry name" value="IM_YidH-like"/>
</dbReference>
<feature type="domain" description="DUF202" evidence="7">
    <location>
        <begin position="77"/>
        <end position="113"/>
    </location>
</feature>
<dbReference type="GO" id="GO:0005886">
    <property type="term" value="C:plasma membrane"/>
    <property type="evidence" value="ECO:0007669"/>
    <property type="project" value="UniProtKB-SubCell"/>
</dbReference>
<dbReference type="PANTHER" id="PTHR34187">
    <property type="entry name" value="FGR18P"/>
    <property type="match status" value="1"/>
</dbReference>
<name>A0A066WLD4_TILAU</name>
<evidence type="ECO:0000256" key="5">
    <source>
        <dbReference type="ARBA" id="ARBA00023136"/>
    </source>
</evidence>
<keyword evidence="3 6" id="KW-0812">Transmembrane</keyword>
<dbReference type="InterPro" id="IPR003807">
    <property type="entry name" value="DUF202"/>
</dbReference>
<dbReference type="Pfam" id="PF02656">
    <property type="entry name" value="DUF202"/>
    <property type="match status" value="1"/>
</dbReference>
<dbReference type="AlphaFoldDB" id="A0A066WLD4"/>
<comment type="caution">
    <text evidence="8">The sequence shown here is derived from an EMBL/GenBank/DDBJ whole genome shotgun (WGS) entry which is preliminary data.</text>
</comment>
<keyword evidence="5 6" id="KW-0472">Membrane</keyword>
<dbReference type="GeneID" id="25267726"/>
<evidence type="ECO:0000256" key="3">
    <source>
        <dbReference type="ARBA" id="ARBA00022692"/>
    </source>
</evidence>
<dbReference type="Proteomes" id="UP000027361">
    <property type="component" value="Unassembled WGS sequence"/>
</dbReference>
<keyword evidence="2" id="KW-1003">Cell membrane</keyword>
<evidence type="ECO:0000313" key="9">
    <source>
        <dbReference type="Proteomes" id="UP000027361"/>
    </source>
</evidence>
<feature type="transmembrane region" description="Helical" evidence="6">
    <location>
        <begin position="86"/>
        <end position="107"/>
    </location>
</feature>